<sequence length="112" mass="12386">MNSNLYTASKKFCLHVLTYFLVLNLLISLGTAAPAHSDLSGITPGQGRTEVIQKKMFLRTKSQRALEILKDGTVQGTACGHNTQYCDVKIPEGYDVCDVTGSPTRRRRTRLV</sequence>
<dbReference type="HOGENOM" id="CLU_2148243_0_0_1"/>
<proteinExistence type="predicted"/>
<reference evidence="1" key="1">
    <citation type="journal article" date="2012" name="Nature">
        <title>The oyster genome reveals stress adaptation and complexity of shell formation.</title>
        <authorList>
            <person name="Zhang G."/>
            <person name="Fang X."/>
            <person name="Guo X."/>
            <person name="Li L."/>
            <person name="Luo R."/>
            <person name="Xu F."/>
            <person name="Yang P."/>
            <person name="Zhang L."/>
            <person name="Wang X."/>
            <person name="Qi H."/>
            <person name="Xiong Z."/>
            <person name="Que H."/>
            <person name="Xie Y."/>
            <person name="Holland P.W."/>
            <person name="Paps J."/>
            <person name="Zhu Y."/>
            <person name="Wu F."/>
            <person name="Chen Y."/>
            <person name="Wang J."/>
            <person name="Peng C."/>
            <person name="Meng J."/>
            <person name="Yang L."/>
            <person name="Liu J."/>
            <person name="Wen B."/>
            <person name="Zhang N."/>
            <person name="Huang Z."/>
            <person name="Zhu Q."/>
            <person name="Feng Y."/>
            <person name="Mount A."/>
            <person name="Hedgecock D."/>
            <person name="Xu Z."/>
            <person name="Liu Y."/>
            <person name="Domazet-Loso T."/>
            <person name="Du Y."/>
            <person name="Sun X."/>
            <person name="Zhang S."/>
            <person name="Liu B."/>
            <person name="Cheng P."/>
            <person name="Jiang X."/>
            <person name="Li J."/>
            <person name="Fan D."/>
            <person name="Wang W."/>
            <person name="Fu W."/>
            <person name="Wang T."/>
            <person name="Wang B."/>
            <person name="Zhang J."/>
            <person name="Peng Z."/>
            <person name="Li Y."/>
            <person name="Li N."/>
            <person name="Wang J."/>
            <person name="Chen M."/>
            <person name="He Y."/>
            <person name="Tan F."/>
            <person name="Song X."/>
            <person name="Zheng Q."/>
            <person name="Huang R."/>
            <person name="Yang H."/>
            <person name="Du X."/>
            <person name="Chen L."/>
            <person name="Yang M."/>
            <person name="Gaffney P.M."/>
            <person name="Wang S."/>
            <person name="Luo L."/>
            <person name="She Z."/>
            <person name="Ming Y."/>
            <person name="Huang W."/>
            <person name="Zhang S."/>
            <person name="Huang B."/>
            <person name="Zhang Y."/>
            <person name="Qu T."/>
            <person name="Ni P."/>
            <person name="Miao G."/>
            <person name="Wang J."/>
            <person name="Wang Q."/>
            <person name="Steinberg C.E."/>
            <person name="Wang H."/>
            <person name="Li N."/>
            <person name="Qian L."/>
            <person name="Zhang G."/>
            <person name="Li Y."/>
            <person name="Yang H."/>
            <person name="Liu X."/>
            <person name="Wang J."/>
            <person name="Yin Y."/>
            <person name="Wang J."/>
        </authorList>
    </citation>
    <scope>NUCLEOTIDE SEQUENCE [LARGE SCALE GENOMIC DNA]</scope>
    <source>
        <strain evidence="1">05x7-T-G4-1.051#20</strain>
    </source>
</reference>
<evidence type="ECO:0000313" key="1">
    <source>
        <dbReference type="EMBL" id="EKC31071.1"/>
    </source>
</evidence>
<accession>K1RAP1</accession>
<gene>
    <name evidence="1" type="ORF">CGI_10020270</name>
</gene>
<name>K1RAP1_MAGGI</name>
<dbReference type="InParanoid" id="K1RAP1"/>
<organism evidence="1">
    <name type="scientific">Magallana gigas</name>
    <name type="common">Pacific oyster</name>
    <name type="synonym">Crassostrea gigas</name>
    <dbReference type="NCBI Taxonomy" id="29159"/>
    <lineage>
        <taxon>Eukaryota</taxon>
        <taxon>Metazoa</taxon>
        <taxon>Spiralia</taxon>
        <taxon>Lophotrochozoa</taxon>
        <taxon>Mollusca</taxon>
        <taxon>Bivalvia</taxon>
        <taxon>Autobranchia</taxon>
        <taxon>Pteriomorphia</taxon>
        <taxon>Ostreida</taxon>
        <taxon>Ostreoidea</taxon>
        <taxon>Ostreidae</taxon>
        <taxon>Magallana</taxon>
    </lineage>
</organism>
<dbReference type="EMBL" id="JH817637">
    <property type="protein sequence ID" value="EKC31071.1"/>
    <property type="molecule type" value="Genomic_DNA"/>
</dbReference>
<dbReference type="AlphaFoldDB" id="K1RAP1"/>
<protein>
    <submittedName>
        <fullName evidence="1">Uncharacterized protein</fullName>
    </submittedName>
</protein>